<dbReference type="Gene3D" id="1.20.120.160">
    <property type="entry name" value="HPT domain"/>
    <property type="match status" value="1"/>
</dbReference>
<dbReference type="InterPro" id="IPR036641">
    <property type="entry name" value="HPT_dom_sf"/>
</dbReference>
<dbReference type="PROSITE" id="PS50894">
    <property type="entry name" value="HPT"/>
    <property type="match status" value="1"/>
</dbReference>
<dbReference type="InterPro" id="IPR008207">
    <property type="entry name" value="Sig_transdc_His_kin_Hpt_dom"/>
</dbReference>
<evidence type="ECO:0000256" key="1">
    <source>
        <dbReference type="ARBA" id="ARBA00023012"/>
    </source>
</evidence>
<dbReference type="EMBL" id="CP134146">
    <property type="protein sequence ID" value="WNC68983.1"/>
    <property type="molecule type" value="Genomic_DNA"/>
</dbReference>
<accession>A0ABY9TL16</accession>
<reference evidence="5" key="1">
    <citation type="submission" date="2023-09" db="EMBL/GenBank/DDBJ databases">
        <authorList>
            <person name="Li S."/>
            <person name="Li X."/>
            <person name="Zhang C."/>
            <person name="Zhao Z."/>
        </authorList>
    </citation>
    <scope>NUCLEOTIDE SEQUENCE [LARGE SCALE GENOMIC DNA]</scope>
    <source>
        <strain evidence="5">SQ345</strain>
    </source>
</reference>
<feature type="modified residue" description="Phosphohistidine" evidence="2">
    <location>
        <position position="55"/>
    </location>
</feature>
<gene>
    <name evidence="4" type="ORF">RI845_02225</name>
</gene>
<feature type="domain" description="HPt" evidence="3">
    <location>
        <begin position="16"/>
        <end position="106"/>
    </location>
</feature>
<protein>
    <submittedName>
        <fullName evidence="4">Hpt domain-containing protein</fullName>
    </submittedName>
</protein>
<sequence>MESIKFDDFRALYCEQPEEMVEIAQIFCTHAQGLVQKLQLELNDNDEYMYLIYLHQLKGSVGYLYLHNLVNTIIELESEIAVKSLTGVGQLHDNLMNLLNTLIEKVEGEIVMSECI</sequence>
<dbReference type="Proteomes" id="UP001248581">
    <property type="component" value="Chromosome"/>
</dbReference>
<keyword evidence="5" id="KW-1185">Reference proteome</keyword>
<proteinExistence type="predicted"/>
<evidence type="ECO:0000256" key="2">
    <source>
        <dbReference type="PROSITE-ProRule" id="PRU00110"/>
    </source>
</evidence>
<evidence type="ECO:0000259" key="3">
    <source>
        <dbReference type="PROSITE" id="PS50894"/>
    </source>
</evidence>
<keyword evidence="1" id="KW-0902">Two-component regulatory system</keyword>
<dbReference type="SUPFAM" id="SSF47226">
    <property type="entry name" value="Histidine-containing phosphotransfer domain, HPT domain"/>
    <property type="match status" value="1"/>
</dbReference>
<organism evidence="4 5">
    <name type="scientific">Thalassotalea nanhaiensis</name>
    <dbReference type="NCBI Taxonomy" id="3065648"/>
    <lineage>
        <taxon>Bacteria</taxon>
        <taxon>Pseudomonadati</taxon>
        <taxon>Pseudomonadota</taxon>
        <taxon>Gammaproteobacteria</taxon>
        <taxon>Alteromonadales</taxon>
        <taxon>Colwelliaceae</taxon>
        <taxon>Thalassotalea</taxon>
    </lineage>
</organism>
<evidence type="ECO:0000313" key="4">
    <source>
        <dbReference type="EMBL" id="WNC68983.1"/>
    </source>
</evidence>
<dbReference type="Pfam" id="PF01627">
    <property type="entry name" value="Hpt"/>
    <property type="match status" value="1"/>
</dbReference>
<name>A0ABY9TL16_9GAMM</name>
<keyword evidence="2" id="KW-0597">Phosphoprotein</keyword>
<evidence type="ECO:0000313" key="5">
    <source>
        <dbReference type="Proteomes" id="UP001248581"/>
    </source>
</evidence>
<dbReference type="RefSeq" id="WP_348388136.1">
    <property type="nucleotide sequence ID" value="NZ_CP134146.1"/>
</dbReference>